<reference evidence="4 5" key="1">
    <citation type="submission" date="2019-09" db="EMBL/GenBank/DDBJ databases">
        <authorList>
            <person name="Li Y."/>
        </authorList>
    </citation>
    <scope>NUCLEOTIDE SEQUENCE [LARGE SCALE GENOMIC DNA]</scope>
    <source>
        <strain evidence="4 5">L3-3HA</strain>
    </source>
</reference>
<proteinExistence type="inferred from homology"/>
<keyword evidence="5" id="KW-1185">Reference proteome</keyword>
<dbReference type="EMBL" id="VYKJ01000007">
    <property type="protein sequence ID" value="KAA8998955.1"/>
    <property type="molecule type" value="Genomic_DNA"/>
</dbReference>
<dbReference type="GO" id="GO:0016787">
    <property type="term" value="F:hydrolase activity"/>
    <property type="evidence" value="ECO:0007669"/>
    <property type="project" value="UniProtKB-KW"/>
</dbReference>
<dbReference type="InterPro" id="IPR029058">
    <property type="entry name" value="AB_hydrolase_fold"/>
</dbReference>
<comment type="similarity">
    <text evidence="1">Belongs to the AB hydrolase superfamily. AB hydrolase 2 family.</text>
</comment>
<organism evidence="4 5">
    <name type="scientific">Affinibrenneria salicis</name>
    <dbReference type="NCBI Taxonomy" id="2590031"/>
    <lineage>
        <taxon>Bacteria</taxon>
        <taxon>Pseudomonadati</taxon>
        <taxon>Pseudomonadota</taxon>
        <taxon>Gammaproteobacteria</taxon>
        <taxon>Enterobacterales</taxon>
        <taxon>Pectobacteriaceae</taxon>
        <taxon>Affinibrenneria</taxon>
    </lineage>
</organism>
<sequence length="205" mass="21502">MNRNLVILLHGVGSNGDDLAGLGRLWRHSLPDTDFVSPNAPLPFEHGAGYQWFSIAGVTEGNRAARVVAARGDFDRTIGEIIAEHGLSEQLERVALVGFSQGSIMSLDALVSGRWPVGAVVAFSGRLASPAPYTPSLTTQVLLVHGEEDAVIPVVETRQAAAVLSEAGVALESHVLPNLGHTISQRGADLAAGFLARTLAPSART</sequence>
<dbReference type="InterPro" id="IPR050565">
    <property type="entry name" value="LYPA1-2/EST-like"/>
</dbReference>
<dbReference type="RefSeq" id="WP_150435754.1">
    <property type="nucleotide sequence ID" value="NZ_VYKJ01000007.1"/>
</dbReference>
<accession>A0A5J5FXX6</accession>
<evidence type="ECO:0000313" key="5">
    <source>
        <dbReference type="Proteomes" id="UP000335415"/>
    </source>
</evidence>
<dbReference type="Pfam" id="PF02230">
    <property type="entry name" value="Abhydrolase_2"/>
    <property type="match status" value="1"/>
</dbReference>
<dbReference type="OrthoDB" id="9801763at2"/>
<gene>
    <name evidence="4" type="ORF">FJU30_14850</name>
</gene>
<dbReference type="PANTHER" id="PTHR10655:SF17">
    <property type="entry name" value="LYSOPHOSPHOLIPASE-LIKE PROTEIN 1"/>
    <property type="match status" value="1"/>
</dbReference>
<dbReference type="InterPro" id="IPR003140">
    <property type="entry name" value="PLipase/COase/thioEstase"/>
</dbReference>
<evidence type="ECO:0000256" key="2">
    <source>
        <dbReference type="ARBA" id="ARBA00022801"/>
    </source>
</evidence>
<evidence type="ECO:0000256" key="1">
    <source>
        <dbReference type="ARBA" id="ARBA00006499"/>
    </source>
</evidence>
<comment type="caution">
    <text evidence="4">The sequence shown here is derived from an EMBL/GenBank/DDBJ whole genome shotgun (WGS) entry which is preliminary data.</text>
</comment>
<name>A0A5J5FXX6_9GAMM</name>
<dbReference type="PANTHER" id="PTHR10655">
    <property type="entry name" value="LYSOPHOSPHOLIPASE-RELATED"/>
    <property type="match status" value="1"/>
</dbReference>
<evidence type="ECO:0000259" key="3">
    <source>
        <dbReference type="Pfam" id="PF02230"/>
    </source>
</evidence>
<dbReference type="Gene3D" id="3.40.50.1820">
    <property type="entry name" value="alpha/beta hydrolase"/>
    <property type="match status" value="1"/>
</dbReference>
<dbReference type="SUPFAM" id="SSF53474">
    <property type="entry name" value="alpha/beta-Hydrolases"/>
    <property type="match status" value="1"/>
</dbReference>
<dbReference type="AlphaFoldDB" id="A0A5J5FXX6"/>
<evidence type="ECO:0000313" key="4">
    <source>
        <dbReference type="EMBL" id="KAA8998955.1"/>
    </source>
</evidence>
<dbReference type="Proteomes" id="UP000335415">
    <property type="component" value="Unassembled WGS sequence"/>
</dbReference>
<feature type="domain" description="Phospholipase/carboxylesterase/thioesterase" evidence="3">
    <location>
        <begin position="3"/>
        <end position="196"/>
    </location>
</feature>
<protein>
    <submittedName>
        <fullName evidence="4">Prolyl oligopeptidase family serine peptidase</fullName>
    </submittedName>
</protein>
<keyword evidence="2" id="KW-0378">Hydrolase</keyword>